<dbReference type="Pfam" id="PF01348">
    <property type="entry name" value="Intron_maturas2"/>
    <property type="match status" value="1"/>
</dbReference>
<evidence type="ECO:0000313" key="2">
    <source>
        <dbReference type="EMBL" id="MFD0942672.1"/>
    </source>
</evidence>
<comment type="caution">
    <text evidence="2">The sequence shown here is derived from an EMBL/GenBank/DDBJ whole genome shotgun (WGS) entry which is preliminary data.</text>
</comment>
<organism evidence="2 3">
    <name type="scientific">Savagea faecisuis</name>
    <dbReference type="NCBI Taxonomy" id="1274803"/>
    <lineage>
        <taxon>Bacteria</taxon>
        <taxon>Bacillati</taxon>
        <taxon>Bacillota</taxon>
        <taxon>Bacilli</taxon>
        <taxon>Bacillales</taxon>
        <taxon>Caryophanaceae</taxon>
        <taxon>Savagea</taxon>
    </lineage>
</organism>
<dbReference type="InterPro" id="IPR049030">
    <property type="entry name" value="AI2M-like_HNH"/>
</dbReference>
<name>A0ABW3GUW1_9BACL</name>
<dbReference type="NCBIfam" id="TIGR04416">
    <property type="entry name" value="group_II_RT_mat"/>
    <property type="match status" value="1"/>
</dbReference>
<dbReference type="PANTHER" id="PTHR34047:SF8">
    <property type="entry name" value="PROTEIN YKFC"/>
    <property type="match status" value="1"/>
</dbReference>
<dbReference type="PANTHER" id="PTHR34047">
    <property type="entry name" value="NUCLEAR INTRON MATURASE 1, MITOCHONDRIAL-RELATED"/>
    <property type="match status" value="1"/>
</dbReference>
<dbReference type="CDD" id="cd00085">
    <property type="entry name" value="HNHc"/>
    <property type="match status" value="1"/>
</dbReference>
<dbReference type="GO" id="GO:0003964">
    <property type="term" value="F:RNA-directed DNA polymerase activity"/>
    <property type="evidence" value="ECO:0007669"/>
    <property type="project" value="UniProtKB-KW"/>
</dbReference>
<dbReference type="Pfam" id="PF00078">
    <property type="entry name" value="RVT_1"/>
    <property type="match status" value="1"/>
</dbReference>
<evidence type="ECO:0000313" key="3">
    <source>
        <dbReference type="Proteomes" id="UP001596976"/>
    </source>
</evidence>
<dbReference type="InterPro" id="IPR051083">
    <property type="entry name" value="GrpII_Intron_Splice-Mob/Def"/>
</dbReference>
<gene>
    <name evidence="2" type="primary">ltrA</name>
    <name evidence="2" type="ORF">ACFQ0V_02665</name>
</gene>
<feature type="domain" description="Reverse transcriptase" evidence="1">
    <location>
        <begin position="69"/>
        <end position="366"/>
    </location>
</feature>
<dbReference type="RefSeq" id="WP_381009346.1">
    <property type="nucleotide sequence ID" value="NZ_JBHTJF010000009.1"/>
</dbReference>
<keyword evidence="3" id="KW-1185">Reference proteome</keyword>
<dbReference type="InterPro" id="IPR043502">
    <property type="entry name" value="DNA/RNA_pol_sf"/>
</dbReference>
<dbReference type="InterPro" id="IPR000477">
    <property type="entry name" value="RT_dom"/>
</dbReference>
<dbReference type="SUPFAM" id="SSF56672">
    <property type="entry name" value="DNA/RNA polymerases"/>
    <property type="match status" value="1"/>
</dbReference>
<proteinExistence type="predicted"/>
<dbReference type="Proteomes" id="UP001596976">
    <property type="component" value="Unassembled WGS sequence"/>
</dbReference>
<dbReference type="EC" id="2.7.7.49" evidence="2"/>
<dbReference type="EMBL" id="JBHTJF010000009">
    <property type="protein sequence ID" value="MFD0942672.1"/>
    <property type="molecule type" value="Genomic_DNA"/>
</dbReference>
<dbReference type="InterPro" id="IPR003615">
    <property type="entry name" value="HNH_nuc"/>
</dbReference>
<dbReference type="Pfam" id="PF21368">
    <property type="entry name" value="AI2M-like_HNH"/>
    <property type="match status" value="1"/>
</dbReference>
<keyword evidence="2" id="KW-0808">Transferase</keyword>
<keyword evidence="2" id="KW-0695">RNA-directed DNA polymerase</keyword>
<dbReference type="InterPro" id="IPR024937">
    <property type="entry name" value="Domain_X"/>
</dbReference>
<dbReference type="PROSITE" id="PS50878">
    <property type="entry name" value="RT_POL"/>
    <property type="match status" value="1"/>
</dbReference>
<evidence type="ECO:0000259" key="1">
    <source>
        <dbReference type="PROSITE" id="PS50878"/>
    </source>
</evidence>
<sequence>MQNSEVVLYNLSKQTSNKNFEFNRIYRNLFNEDFYIKAFTKIYKNKGSGTKGIDEETADGFGRKKIQHLIEMMKAESYKPKPVRRVYIPKSNGESRPLGIPSFSDRVVQEVCRMILEAIYEPVFSNNSHGFRPKRSCQTALQTIQVTYRAANWFIEGDIKGFFDNIDHNILIGILRKKISDERFIRLIWKFLKAGYVEDWRFNKTYSGTPQGGIISPLLANIYLNELDEYVEKILKSSFDKGEPKKRKRNKEYRKYHQRNLRLKKKIEMETNTERKNLMIEEYKGNRKVMLNIPYYEPNDESFKRMKYVRYADDFLICVYGNKEDCIHLKKDIGLFLKESLGLEMSEEKTLITNCTKPARFLGYDIKIRDDMSTKSDKNGVVKRMFNGGVQLTIPEGTIEKIIVEQKMVKDIDAKKWKILHRPRLLRLTELEIVELYNAELRGLYNYYALAENVSHKMWQLRYVMEYSCLKTLAGKHKSSIAKMKNKYRHGKHWGIPYQTKKGDRVAYFYNQGFTIKKPTFENAIDTIPNLYKYEGTTTELERRIMANECEICGDKDPNTNFEVHHINKVKNLKGKKFWEVIMIAKQRKTLVVCVKCHNDIHNGKG</sequence>
<keyword evidence="2" id="KW-0548">Nucleotidyltransferase</keyword>
<reference evidence="3" key="1">
    <citation type="journal article" date="2019" name="Int. J. Syst. Evol. Microbiol.">
        <title>The Global Catalogue of Microorganisms (GCM) 10K type strain sequencing project: providing services to taxonomists for standard genome sequencing and annotation.</title>
        <authorList>
            <consortium name="The Broad Institute Genomics Platform"/>
            <consortium name="The Broad Institute Genome Sequencing Center for Infectious Disease"/>
            <person name="Wu L."/>
            <person name="Ma J."/>
        </authorList>
    </citation>
    <scope>NUCLEOTIDE SEQUENCE [LARGE SCALE GENOMIC DNA]</scope>
    <source>
        <strain evidence="3">CCUG 63563</strain>
    </source>
</reference>
<protein>
    <submittedName>
        <fullName evidence="2">Group II intron reverse transcriptase/maturase</fullName>
        <ecNumber evidence="2">2.7.7.49</ecNumber>
    </submittedName>
</protein>
<dbReference type="InterPro" id="IPR030931">
    <property type="entry name" value="Group_II_RT_mat"/>
</dbReference>
<accession>A0ABW3GUW1</accession>
<dbReference type="CDD" id="cd01651">
    <property type="entry name" value="RT_G2_intron"/>
    <property type="match status" value="1"/>
</dbReference>